<dbReference type="Proteomes" id="UP001576774">
    <property type="component" value="Unassembled WGS sequence"/>
</dbReference>
<gene>
    <name evidence="2" type="ORF">ACE1CC_02685</name>
</gene>
<dbReference type="Pfam" id="PF10047">
    <property type="entry name" value="DUF2281"/>
    <property type="match status" value="1"/>
</dbReference>
<protein>
    <submittedName>
        <fullName evidence="2">DUF2281 domain-containing protein</fullName>
    </submittedName>
</protein>
<sequence length="80" mass="9083">MNTDTALWKAISNMPDALKTELLHYAEYLLEKYPNIPQTNKETEESHGYGSWAGKIIMSDDFDAPLEELELSAFSNIMLS</sequence>
<name>A0ABV4WZ39_9CYAN</name>
<comment type="caution">
    <text evidence="2">The sequence shown here is derived from an EMBL/GenBank/DDBJ whole genome shotgun (WGS) entry which is preliminary data.</text>
</comment>
<accession>A0ABV4WZ39</accession>
<evidence type="ECO:0000259" key="1">
    <source>
        <dbReference type="Pfam" id="PF10047"/>
    </source>
</evidence>
<dbReference type="EMBL" id="JBHFNQ010000023">
    <property type="protein sequence ID" value="MFB2875777.1"/>
    <property type="molecule type" value="Genomic_DNA"/>
</dbReference>
<reference evidence="2 3" key="1">
    <citation type="submission" date="2024-09" db="EMBL/GenBank/DDBJ databases">
        <title>Floridaenema gen nov. (Aerosakkonemataceae, Aerosakkonematales ord. nov., Cyanobacteria) from benthic tropical and subtropical fresh waters, with the description of four new species.</title>
        <authorList>
            <person name="Moretto J.A."/>
            <person name="Berthold D.E."/>
            <person name="Lefler F.W."/>
            <person name="Huang I.-S."/>
            <person name="Laughinghouse H. IV."/>
        </authorList>
    </citation>
    <scope>NUCLEOTIDE SEQUENCE [LARGE SCALE GENOMIC DNA]</scope>
    <source>
        <strain evidence="2 3">BLCC-F46</strain>
    </source>
</reference>
<dbReference type="RefSeq" id="WP_413268929.1">
    <property type="nucleotide sequence ID" value="NZ_JBHFNQ010000023.1"/>
</dbReference>
<keyword evidence="3" id="KW-1185">Reference proteome</keyword>
<dbReference type="InterPro" id="IPR018739">
    <property type="entry name" value="DUF2281"/>
</dbReference>
<proteinExistence type="predicted"/>
<evidence type="ECO:0000313" key="2">
    <source>
        <dbReference type="EMBL" id="MFB2875777.1"/>
    </source>
</evidence>
<evidence type="ECO:0000313" key="3">
    <source>
        <dbReference type="Proteomes" id="UP001576774"/>
    </source>
</evidence>
<organism evidence="2 3">
    <name type="scientific">Floridaenema aerugineum BLCC-F46</name>
    <dbReference type="NCBI Taxonomy" id="3153654"/>
    <lineage>
        <taxon>Bacteria</taxon>
        <taxon>Bacillati</taxon>
        <taxon>Cyanobacteriota</taxon>
        <taxon>Cyanophyceae</taxon>
        <taxon>Oscillatoriophycideae</taxon>
        <taxon>Aerosakkonematales</taxon>
        <taxon>Aerosakkonemataceae</taxon>
        <taxon>Floridanema</taxon>
        <taxon>Floridanema aerugineum</taxon>
    </lineage>
</organism>
<feature type="domain" description="DUF2281" evidence="1">
    <location>
        <begin position="7"/>
        <end position="69"/>
    </location>
</feature>